<accession>A0A498KJM4</accession>
<feature type="compositionally biased region" description="Acidic residues" evidence="9">
    <location>
        <begin position="98"/>
        <end position="116"/>
    </location>
</feature>
<evidence type="ECO:0000256" key="9">
    <source>
        <dbReference type="SAM" id="MobiDB-lite"/>
    </source>
</evidence>
<keyword evidence="13" id="KW-1185">Reference proteome</keyword>
<feature type="transmembrane region" description="Helical" evidence="10">
    <location>
        <begin position="481"/>
        <end position="501"/>
    </location>
</feature>
<dbReference type="InterPro" id="IPR023408">
    <property type="entry name" value="MscS_beta-dom_sf"/>
</dbReference>
<feature type="transmembrane region" description="Helical" evidence="10">
    <location>
        <begin position="513"/>
        <end position="536"/>
    </location>
</feature>
<feature type="transmembrane region" description="Helical" evidence="10">
    <location>
        <begin position="176"/>
        <end position="197"/>
    </location>
</feature>
<evidence type="ECO:0000256" key="6">
    <source>
        <dbReference type="ARBA" id="ARBA00023065"/>
    </source>
</evidence>
<dbReference type="Proteomes" id="UP000290289">
    <property type="component" value="Chromosome 2"/>
</dbReference>
<sequence length="745" mass="86166">MNEKLVSSVSTMEVQKSNTDHVVVTIDQPNPKLKQSPQADPNISIPQPLSSAKTLRRLNFSKPRSRFEEIKYPLPPKTIHESEQLQPLNPYQDNNSSTDEDDDEDWYENEEDEEENNDGKQGKHLKRRKRKINKRAVIEWTLFLIIMTCLVCSLRLDSLKNNVKWGLEIWKWCVMVMVMFCGRLVSGWVVGFLVFIIERNFMLREKVLYFVFGLRKSFQNCAWLGLVLGAWMIMFPDKHNKVLKKIFCALIAVLIGATIWLLKILFVKVLASSFHVATFFDRMKESVFHHYILEALSGPPLDEDERELPQRRFQASKSLPARLRDKSHAVSRSYRREGSRRIDMEKLRRLSMASRATAWSVKRLVNYVRSSGLSTISRTIDDFGNAESEITSEWEARNSAQRIFKNVAKPGAKYIEEDDLLRFLKSDEIHTIFPLFEGAIETGKVTKSSFRNWVVHAYIERKALAHSLNDTKTAVHQLHKLASAIVIVIITVVTLLVMGLATTKVIFVVTSQLLLVGFMFQNMCKTVFESIIFVFVMHPFDVGDRCVVDGVQMVVEEMNILSTVFLRYDNEKIFYPNSVLLTKPISNFRRSPDMADSIDFTIDVSTPVDDVSALKKAIQLYIDSKPKYWSSKHSVIVKEIENVDKMKMMLCVQHTMNHQNYGEKSARRSELVFELKKIFQNLGIKYHLLPQEVNLPQFNASNERKLLCFHCTTVMLINTIMRLGVQFLVKHTMKLLVEIYGSRRW</sequence>
<name>A0A498KJM4_MALDO</name>
<comment type="similarity">
    <text evidence="2">Belongs to the MscS (TC 1.A.23) family.</text>
</comment>
<dbReference type="Gene3D" id="2.30.30.60">
    <property type="match status" value="1"/>
</dbReference>
<keyword evidence="4 10" id="KW-0812">Transmembrane</keyword>
<dbReference type="PANTHER" id="PTHR31618">
    <property type="entry name" value="MECHANOSENSITIVE ION CHANNEL PROTEIN 5"/>
    <property type="match status" value="1"/>
</dbReference>
<evidence type="ECO:0000256" key="10">
    <source>
        <dbReference type="SAM" id="Phobius"/>
    </source>
</evidence>
<dbReference type="GO" id="GO:0006820">
    <property type="term" value="P:monoatomic anion transport"/>
    <property type="evidence" value="ECO:0007669"/>
    <property type="project" value="TreeGrafter"/>
</dbReference>
<dbReference type="FunFam" id="2.30.30.60:FF:000003">
    <property type="entry name" value="Predicted mechanosensitive ion channel"/>
    <property type="match status" value="1"/>
</dbReference>
<dbReference type="GO" id="GO:0005886">
    <property type="term" value="C:plasma membrane"/>
    <property type="evidence" value="ECO:0007669"/>
    <property type="project" value="UniProtKB-ARBA"/>
</dbReference>
<comment type="subcellular location">
    <subcellularLocation>
        <location evidence="1">Membrane</location>
        <topology evidence="1">Multi-pass membrane protein</topology>
    </subcellularLocation>
</comment>
<dbReference type="SUPFAM" id="SSF50182">
    <property type="entry name" value="Sm-like ribonucleoproteins"/>
    <property type="match status" value="1"/>
</dbReference>
<feature type="compositionally biased region" description="Polar residues" evidence="9">
    <location>
        <begin position="33"/>
        <end position="53"/>
    </location>
</feature>
<dbReference type="Pfam" id="PF00924">
    <property type="entry name" value="MS_channel_2nd"/>
    <property type="match status" value="1"/>
</dbReference>
<dbReference type="GO" id="GO:0008381">
    <property type="term" value="F:mechanosensitive monoatomic ion channel activity"/>
    <property type="evidence" value="ECO:0007669"/>
    <property type="project" value="TreeGrafter"/>
</dbReference>
<dbReference type="EMBL" id="RDQH01000328">
    <property type="protein sequence ID" value="RXI06604.1"/>
    <property type="molecule type" value="Genomic_DNA"/>
</dbReference>
<proteinExistence type="inferred from homology"/>
<feature type="domain" description="Mechanosensitive ion channel MscS" evidence="11">
    <location>
        <begin position="532"/>
        <end position="590"/>
    </location>
</feature>
<keyword evidence="8" id="KW-0407">Ion channel</keyword>
<evidence type="ECO:0000313" key="12">
    <source>
        <dbReference type="EMBL" id="RXI06604.1"/>
    </source>
</evidence>
<feature type="transmembrane region" description="Helical" evidence="10">
    <location>
        <begin position="242"/>
        <end position="262"/>
    </location>
</feature>
<dbReference type="InterPro" id="IPR016688">
    <property type="entry name" value="MscS-like_plants/fungi"/>
</dbReference>
<feature type="transmembrane region" description="Helical" evidence="10">
    <location>
        <begin position="136"/>
        <end position="156"/>
    </location>
</feature>
<feature type="region of interest" description="Disordered" evidence="9">
    <location>
        <begin position="25"/>
        <end position="126"/>
    </location>
</feature>
<evidence type="ECO:0000256" key="5">
    <source>
        <dbReference type="ARBA" id="ARBA00022989"/>
    </source>
</evidence>
<keyword evidence="3" id="KW-0813">Transport</keyword>
<evidence type="ECO:0000256" key="4">
    <source>
        <dbReference type="ARBA" id="ARBA00022692"/>
    </source>
</evidence>
<dbReference type="InterPro" id="IPR006685">
    <property type="entry name" value="MscS_channel_2nd"/>
</dbReference>
<keyword evidence="5 10" id="KW-1133">Transmembrane helix</keyword>
<keyword evidence="6" id="KW-0406">Ion transport</keyword>
<evidence type="ECO:0000256" key="3">
    <source>
        <dbReference type="ARBA" id="ARBA00022448"/>
    </source>
</evidence>
<dbReference type="AlphaFoldDB" id="A0A498KJM4"/>
<protein>
    <recommendedName>
        <fullName evidence="11">Mechanosensitive ion channel MscS domain-containing protein</fullName>
    </recommendedName>
</protein>
<dbReference type="InterPro" id="IPR010920">
    <property type="entry name" value="LSM_dom_sf"/>
</dbReference>
<feature type="transmembrane region" description="Helical" evidence="10">
    <location>
        <begin position="218"/>
        <end position="236"/>
    </location>
</feature>
<reference evidence="12 13" key="1">
    <citation type="submission" date="2018-10" db="EMBL/GenBank/DDBJ databases">
        <title>A high-quality apple genome assembly.</title>
        <authorList>
            <person name="Hu J."/>
        </authorList>
    </citation>
    <scope>NUCLEOTIDE SEQUENCE [LARGE SCALE GENOMIC DNA]</scope>
    <source>
        <strain evidence="13">cv. HFTH1</strain>
        <tissue evidence="12">Young leaf</tissue>
    </source>
</reference>
<evidence type="ECO:0000256" key="1">
    <source>
        <dbReference type="ARBA" id="ARBA00004141"/>
    </source>
</evidence>
<evidence type="ECO:0000256" key="8">
    <source>
        <dbReference type="ARBA" id="ARBA00023303"/>
    </source>
</evidence>
<gene>
    <name evidence="12" type="ORF">DVH24_025740</name>
</gene>
<dbReference type="STRING" id="3750.A0A498KJM4"/>
<evidence type="ECO:0000256" key="2">
    <source>
        <dbReference type="ARBA" id="ARBA00008017"/>
    </source>
</evidence>
<dbReference type="GO" id="GO:0050982">
    <property type="term" value="P:detection of mechanical stimulus"/>
    <property type="evidence" value="ECO:0007669"/>
    <property type="project" value="UniProtKB-ARBA"/>
</dbReference>
<evidence type="ECO:0000256" key="7">
    <source>
        <dbReference type="ARBA" id="ARBA00023136"/>
    </source>
</evidence>
<organism evidence="12 13">
    <name type="scientific">Malus domestica</name>
    <name type="common">Apple</name>
    <name type="synonym">Pyrus malus</name>
    <dbReference type="NCBI Taxonomy" id="3750"/>
    <lineage>
        <taxon>Eukaryota</taxon>
        <taxon>Viridiplantae</taxon>
        <taxon>Streptophyta</taxon>
        <taxon>Embryophyta</taxon>
        <taxon>Tracheophyta</taxon>
        <taxon>Spermatophyta</taxon>
        <taxon>Magnoliopsida</taxon>
        <taxon>eudicotyledons</taxon>
        <taxon>Gunneridae</taxon>
        <taxon>Pentapetalae</taxon>
        <taxon>rosids</taxon>
        <taxon>fabids</taxon>
        <taxon>Rosales</taxon>
        <taxon>Rosaceae</taxon>
        <taxon>Amygdaloideae</taxon>
        <taxon>Maleae</taxon>
        <taxon>Malus</taxon>
    </lineage>
</organism>
<keyword evidence="7 10" id="KW-0472">Membrane</keyword>
<evidence type="ECO:0000313" key="13">
    <source>
        <dbReference type="Proteomes" id="UP000290289"/>
    </source>
</evidence>
<dbReference type="PANTHER" id="PTHR31618:SF26">
    <property type="entry name" value="MECHANOSENSITIVE ION CHANNEL PROTEIN"/>
    <property type="match status" value="1"/>
</dbReference>
<evidence type="ECO:0000259" key="11">
    <source>
        <dbReference type="Pfam" id="PF00924"/>
    </source>
</evidence>
<comment type="caution">
    <text evidence="12">The sequence shown here is derived from an EMBL/GenBank/DDBJ whole genome shotgun (WGS) entry which is preliminary data.</text>
</comment>